<evidence type="ECO:0000313" key="6">
    <source>
        <dbReference type="EMBL" id="VUG17182.1"/>
    </source>
</evidence>
<evidence type="ECO:0000256" key="1">
    <source>
        <dbReference type="ARBA" id="ARBA00004123"/>
    </source>
</evidence>
<accession>A0A7D9GYQ1</accession>
<dbReference type="CDD" id="cd00067">
    <property type="entry name" value="GAL4"/>
    <property type="match status" value="1"/>
</dbReference>
<comment type="subcellular location">
    <subcellularLocation>
        <location evidence="1">Nucleus</location>
    </subcellularLocation>
</comment>
<keyword evidence="2" id="KW-0539">Nucleus</keyword>
<dbReference type="AlphaFoldDB" id="A0A7D9GYQ1"/>
<keyword evidence="3" id="KW-0175">Coiled coil</keyword>
<gene>
    <name evidence="6" type="ORF">DEBR0S2_00628G</name>
</gene>
<dbReference type="PROSITE" id="PS00463">
    <property type="entry name" value="ZN2_CY6_FUNGAL_1"/>
    <property type="match status" value="1"/>
</dbReference>
<protein>
    <submittedName>
        <fullName evidence="6">DEBR0S2_00628g1_1</fullName>
    </submittedName>
</protein>
<feature type="coiled-coil region" evidence="3">
    <location>
        <begin position="82"/>
        <end position="109"/>
    </location>
</feature>
<dbReference type="InterPro" id="IPR001138">
    <property type="entry name" value="Zn2Cys6_DnaBD"/>
</dbReference>
<keyword evidence="7" id="KW-1185">Reference proteome</keyword>
<feature type="domain" description="Zn(2)-C6 fungal-type" evidence="5">
    <location>
        <begin position="27"/>
        <end position="58"/>
    </location>
</feature>
<organism evidence="6 7">
    <name type="scientific">Dekkera bruxellensis</name>
    <name type="common">Brettanomyces custersii</name>
    <dbReference type="NCBI Taxonomy" id="5007"/>
    <lineage>
        <taxon>Eukaryota</taxon>
        <taxon>Fungi</taxon>
        <taxon>Dikarya</taxon>
        <taxon>Ascomycota</taxon>
        <taxon>Saccharomycotina</taxon>
        <taxon>Pichiomycetes</taxon>
        <taxon>Pichiales</taxon>
        <taxon>Pichiaceae</taxon>
        <taxon>Brettanomyces</taxon>
    </lineage>
</organism>
<name>A0A7D9GYQ1_DEKBR</name>
<evidence type="ECO:0000256" key="4">
    <source>
        <dbReference type="SAM" id="MobiDB-lite"/>
    </source>
</evidence>
<dbReference type="Pfam" id="PF00172">
    <property type="entry name" value="Zn_clus"/>
    <property type="match status" value="1"/>
</dbReference>
<dbReference type="PANTHER" id="PTHR31001:SF90">
    <property type="entry name" value="CENTROMERE DNA-BINDING PROTEIN COMPLEX CBF3 SUBUNIT B"/>
    <property type="match status" value="1"/>
</dbReference>
<evidence type="ECO:0000259" key="5">
    <source>
        <dbReference type="PROSITE" id="PS50048"/>
    </source>
</evidence>
<dbReference type="SMART" id="SM00066">
    <property type="entry name" value="GAL4"/>
    <property type="match status" value="1"/>
</dbReference>
<dbReference type="SUPFAM" id="SSF57701">
    <property type="entry name" value="Zn2/Cys6 DNA-binding domain"/>
    <property type="match status" value="1"/>
</dbReference>
<reference evidence="6 7" key="1">
    <citation type="submission" date="2019-07" db="EMBL/GenBank/DDBJ databases">
        <authorList>
            <person name="Friedrich A."/>
            <person name="Schacherer J."/>
        </authorList>
    </citation>
    <scope>NUCLEOTIDE SEQUENCE [LARGE SCALE GENOMIC DNA]</scope>
</reference>
<dbReference type="GO" id="GO:0000981">
    <property type="term" value="F:DNA-binding transcription factor activity, RNA polymerase II-specific"/>
    <property type="evidence" value="ECO:0007669"/>
    <property type="project" value="InterPro"/>
</dbReference>
<dbReference type="InterPro" id="IPR050613">
    <property type="entry name" value="Sec_Metabolite_Reg"/>
</dbReference>
<dbReference type="GO" id="GO:0008270">
    <property type="term" value="F:zinc ion binding"/>
    <property type="evidence" value="ECO:0007669"/>
    <property type="project" value="InterPro"/>
</dbReference>
<dbReference type="Proteomes" id="UP000478008">
    <property type="component" value="Unassembled WGS sequence"/>
</dbReference>
<evidence type="ECO:0000256" key="3">
    <source>
        <dbReference type="SAM" id="Coils"/>
    </source>
</evidence>
<dbReference type="PROSITE" id="PS50048">
    <property type="entry name" value="ZN2_CY6_FUNGAL_2"/>
    <property type="match status" value="1"/>
</dbReference>
<dbReference type="PANTHER" id="PTHR31001">
    <property type="entry name" value="UNCHARACTERIZED TRANSCRIPTIONAL REGULATORY PROTEIN"/>
    <property type="match status" value="1"/>
</dbReference>
<sequence length="766" mass="87472">MSGPSLTKFKIKPKKQVARKTNRIGKACFSCHQRKVKCNFEIPCDRCIARGMAHLCRREPIVIDGLQMNTGGPTEQAYVRENEALRGRISSLESMVNRMREQMERDRINTSSKPVYRNLVCSKSGDGTEQRRGEHTGQKQPDSEPIVGTGPSVGRSDSKIPLTDSHWDVYSATMSLLNGGLMDTKIEASKLESNTEEWATVSNPSTAAKMQQWGDFRSDVWNYQLKVIRTVTKSESDLLIKAAFRQVPFLLPIIDEQSFMTDYETYWADDQDGEKHISPFYSKSPQKYMLLGESYALMCIAIHYCEDSLQKQLQFTDEDWDFFPRVLFSCALECLYRGRFMTFMSLRTLQVMALMNMCAQALGGIDLQHCLFGISVYIARRLGLDSQLDNTDRSVVRTCLWWNLTVFDWTQNSGNKRLIPDNSFTTPLPNPPYSSSEYLLSFSLRIASIRKTWLGDNSGSPSLDVLKETDLQIRLLQVDTEHYFQSAPKESHIQYMAFLTDMIVLHELLEVNRRMSALMSSVQWKQTCFHECYTLACRQISMFCSSQTPSHFRKPYFVSEYVVSAVIFLLVDLLLDTSSGRKYKCEVLRKADTVIAQLKTYKIVIRPAIRGIYVIQRLCDLVKGKRQVYDKYGMSERFISRQYTLTGERLQPDTGESAIDTSTARNYTNSYNNSHKINPGIVKKNPESASERLDALKQLKVAYRAEILQSQQLYFDTKRAAGKDDASDVLPEMGTPLPDVIQDTIQDILSDNGWNQFLASLSELNE</sequence>
<dbReference type="EMBL" id="CABFWN010000002">
    <property type="protein sequence ID" value="VUG17182.1"/>
    <property type="molecule type" value="Genomic_DNA"/>
</dbReference>
<feature type="region of interest" description="Disordered" evidence="4">
    <location>
        <begin position="119"/>
        <end position="157"/>
    </location>
</feature>
<evidence type="ECO:0000313" key="7">
    <source>
        <dbReference type="Proteomes" id="UP000478008"/>
    </source>
</evidence>
<evidence type="ECO:0000256" key="2">
    <source>
        <dbReference type="ARBA" id="ARBA00023242"/>
    </source>
</evidence>
<dbReference type="GO" id="GO:0005634">
    <property type="term" value="C:nucleus"/>
    <property type="evidence" value="ECO:0007669"/>
    <property type="project" value="UniProtKB-SubCell"/>
</dbReference>
<feature type="compositionally biased region" description="Basic and acidic residues" evidence="4">
    <location>
        <begin position="126"/>
        <end position="137"/>
    </location>
</feature>
<dbReference type="Gene3D" id="4.10.240.10">
    <property type="entry name" value="Zn(2)-C6 fungal-type DNA-binding domain"/>
    <property type="match status" value="1"/>
</dbReference>
<proteinExistence type="predicted"/>
<dbReference type="CDD" id="cd12148">
    <property type="entry name" value="fungal_TF_MHR"/>
    <property type="match status" value="1"/>
</dbReference>
<dbReference type="InterPro" id="IPR036864">
    <property type="entry name" value="Zn2-C6_fun-type_DNA-bd_sf"/>
</dbReference>